<dbReference type="GeneID" id="858641"/>
<evidence type="ECO:0000313" key="1">
    <source>
        <dbReference type="EMBL" id="CAD25155.1"/>
    </source>
</evidence>
<sequence length="323" mass="37208">MIIRIDRKYVTSAIKEWFEHLKSLDDVLEEDEEARDDLATNYKIEVKEDGKKDMASISIDEFDIKHDVSLDNIEETLVEVVGSLLGYRSTVIHGFTVKDLSGRKMKPVVRIFFRPALGIQVPKKLEYVKNGTGDTPEIDEGMMVRSVSISPIVRSLLNSGSLRFSAEGTRILLTLYNGTMSMVSDTIEVFPMVHSTLSRKNMNLFLRLLRSFSFKFVETFIKAYQMPSSLEVNKELSRCFSELQNTLTKLHVKCIHKIVSNAPVFLDARDKITERIEKFYIYNAKGFKRKKTQYLRCREELHIDRSPIGSLKRYFRGVSKSPL</sequence>
<name>Q8SWA4_ENCCU</name>
<dbReference type="Proteomes" id="UP000000819">
    <property type="component" value="Chromosome II"/>
</dbReference>
<gene>
    <name evidence="1" type="ordered locus">ECU02_1260</name>
</gene>
<dbReference type="InParanoid" id="Q8SWA4"/>
<reference evidence="1 2" key="1">
    <citation type="journal article" date="2001" name="Nature">
        <title>Genome sequence and gene compaction of the eukaryote parasite Encephalitozoon cuniculi.</title>
        <authorList>
            <person name="Katinka M.D."/>
            <person name="Duprat S."/>
            <person name="Cornillot E."/>
            <person name="Metenier G."/>
            <person name="Thomarat F."/>
            <person name="Prensier G."/>
            <person name="Barbe V."/>
            <person name="Peyretaillade E."/>
            <person name="Brottier P."/>
            <person name="Wincker P."/>
            <person name="Delbac F."/>
            <person name="El Alaoui H."/>
            <person name="Peyret P."/>
            <person name="Saurin W."/>
            <person name="Gouy M."/>
            <person name="Weissenbach J."/>
            <person name="Vivares C.P."/>
        </authorList>
    </citation>
    <scope>NUCLEOTIDE SEQUENCE [LARGE SCALE GENOMIC DNA]</scope>
    <source>
        <strain evidence="1 2">GB-M1</strain>
    </source>
</reference>
<dbReference type="OrthoDB" id="2191488at2759"/>
<dbReference type="KEGG" id="ecu:ECU02_1260"/>
<reference evidence="1 2" key="2">
    <citation type="journal article" date="2009" name="BMC Genomics">
        <title>Identification of transcriptional signals in Encephalitozoon cuniculi widespread among Microsporidia phylum: support for accurate structural genome annotation.</title>
        <authorList>
            <person name="Peyretaillade E."/>
            <person name="Goncalves O."/>
            <person name="Terrat S."/>
            <person name="Dugat-Bony E."/>
            <person name="Wincker P."/>
            <person name="Cornman R.S."/>
            <person name="Evans J.D."/>
            <person name="Delbac F."/>
            <person name="Peyret P."/>
        </authorList>
    </citation>
    <scope>NUCLEOTIDE SEQUENCE [LARGE SCALE GENOMIC DNA]</scope>
    <source>
        <strain evidence="1 2">GB-M1</strain>
    </source>
</reference>
<proteinExistence type="predicted"/>
<dbReference type="AlphaFoldDB" id="Q8SWA4"/>
<protein>
    <submittedName>
        <fullName evidence="1">Uncharacterized protein</fullName>
    </submittedName>
</protein>
<dbReference type="OMA" id="QERRYID"/>
<dbReference type="VEuPathDB" id="MicrosporidiaDB:ECU02_1260"/>
<dbReference type="RefSeq" id="NP_584651.1">
    <property type="nucleotide sequence ID" value="NM_001040840.1"/>
</dbReference>
<evidence type="ECO:0000313" key="2">
    <source>
        <dbReference type="Proteomes" id="UP000000819"/>
    </source>
</evidence>
<keyword evidence="2" id="KW-1185">Reference proteome</keyword>
<accession>Q8SWA4</accession>
<organism evidence="1 2">
    <name type="scientific">Encephalitozoon cuniculi (strain GB-M1)</name>
    <name type="common">Microsporidian parasite</name>
    <dbReference type="NCBI Taxonomy" id="284813"/>
    <lineage>
        <taxon>Eukaryota</taxon>
        <taxon>Fungi</taxon>
        <taxon>Fungi incertae sedis</taxon>
        <taxon>Microsporidia</taxon>
        <taxon>Unikaryonidae</taxon>
        <taxon>Encephalitozoon</taxon>
    </lineage>
</organism>
<dbReference type="HOGENOM" id="CLU_877252_0_0_1"/>
<dbReference type="EMBL" id="AL590442">
    <property type="protein sequence ID" value="CAD25155.1"/>
    <property type="molecule type" value="Genomic_DNA"/>
</dbReference>